<feature type="compositionally biased region" description="Acidic residues" evidence="1">
    <location>
        <begin position="204"/>
        <end position="227"/>
    </location>
</feature>
<gene>
    <name evidence="2" type="ORF">MCHLO_04554</name>
</gene>
<keyword evidence="3" id="KW-1185">Reference proteome</keyword>
<feature type="region of interest" description="Disordered" evidence="1">
    <location>
        <begin position="1"/>
        <end position="73"/>
    </location>
</feature>
<reference evidence="2" key="1">
    <citation type="submission" date="2014-09" db="EMBL/GenBank/DDBJ databases">
        <title>Genome sequence of the luminous mushroom Mycena chlorophos for searching fungal bioluminescence genes.</title>
        <authorList>
            <person name="Tanaka Y."/>
            <person name="Kasuga D."/>
            <person name="Oba Y."/>
            <person name="Hase S."/>
            <person name="Sato K."/>
            <person name="Oba Y."/>
            <person name="Sakakibara Y."/>
        </authorList>
    </citation>
    <scope>NUCLEOTIDE SEQUENCE</scope>
</reference>
<evidence type="ECO:0000313" key="2">
    <source>
        <dbReference type="EMBL" id="GAT47070.1"/>
    </source>
</evidence>
<dbReference type="EMBL" id="DF843130">
    <property type="protein sequence ID" value="GAT47070.1"/>
    <property type="molecule type" value="Genomic_DNA"/>
</dbReference>
<feature type="compositionally biased region" description="Acidic residues" evidence="1">
    <location>
        <begin position="313"/>
        <end position="326"/>
    </location>
</feature>
<feature type="region of interest" description="Disordered" evidence="1">
    <location>
        <begin position="147"/>
        <end position="326"/>
    </location>
</feature>
<feature type="compositionally biased region" description="Basic and acidic residues" evidence="1">
    <location>
        <begin position="8"/>
        <end position="23"/>
    </location>
</feature>
<protein>
    <submittedName>
        <fullName evidence="2">Uncharacterized protein</fullName>
    </submittedName>
</protein>
<feature type="compositionally biased region" description="Polar residues" evidence="1">
    <location>
        <begin position="280"/>
        <end position="292"/>
    </location>
</feature>
<sequence length="326" mass="33729">MAAPVHAAKPEPKPEPKPAKDVAIRVPVAKAEEKDVPRGNPSFFTQRRTAPLPKRAITRIGTGTGSRPTAGNARAAAAKALTVASRVRSAEKALAGGAGSGSGSRPRPTAGSARVAKALALAEKASVVVGDKPDGKKHVAVASSAISDASTLCNSPVPTDFTSQDGFSTREPSEAGALGDEEVDDDDDVEIDEELLAELREGLSEPEPEPEPEVEFDAAGADEEDDLGAVLDMEFARAEEESEKELDEQLRLGLASDDDASSESDSSDSDSQSDDDERTSAPNKRTVSLRVSQPTQATAAGGGPATTMSACGDWEEGGYETGSDTD</sequence>
<evidence type="ECO:0000256" key="1">
    <source>
        <dbReference type="SAM" id="MobiDB-lite"/>
    </source>
</evidence>
<proteinExistence type="predicted"/>
<feature type="compositionally biased region" description="Acidic residues" evidence="1">
    <location>
        <begin position="179"/>
        <end position="196"/>
    </location>
</feature>
<evidence type="ECO:0000313" key="3">
    <source>
        <dbReference type="Proteomes" id="UP000815677"/>
    </source>
</evidence>
<feature type="compositionally biased region" description="Low complexity" evidence="1">
    <location>
        <begin position="103"/>
        <end position="112"/>
    </location>
</feature>
<dbReference type="Proteomes" id="UP000815677">
    <property type="component" value="Unassembled WGS sequence"/>
</dbReference>
<organism evidence="2 3">
    <name type="scientific">Mycena chlorophos</name>
    <name type="common">Agaric fungus</name>
    <name type="synonym">Agaricus chlorophos</name>
    <dbReference type="NCBI Taxonomy" id="658473"/>
    <lineage>
        <taxon>Eukaryota</taxon>
        <taxon>Fungi</taxon>
        <taxon>Dikarya</taxon>
        <taxon>Basidiomycota</taxon>
        <taxon>Agaricomycotina</taxon>
        <taxon>Agaricomycetes</taxon>
        <taxon>Agaricomycetidae</taxon>
        <taxon>Agaricales</taxon>
        <taxon>Marasmiineae</taxon>
        <taxon>Mycenaceae</taxon>
        <taxon>Mycena</taxon>
    </lineage>
</organism>
<feature type="compositionally biased region" description="Acidic residues" evidence="1">
    <location>
        <begin position="256"/>
        <end position="277"/>
    </location>
</feature>
<accession>A0ABQ0L7Z1</accession>
<feature type="region of interest" description="Disordered" evidence="1">
    <location>
        <begin position="88"/>
        <end position="113"/>
    </location>
</feature>
<feature type="compositionally biased region" description="Polar residues" evidence="1">
    <location>
        <begin position="151"/>
        <end position="167"/>
    </location>
</feature>
<name>A0ABQ0L7Z1_MYCCL</name>